<proteinExistence type="predicted"/>
<keyword evidence="1" id="KW-0472">Membrane</keyword>
<protein>
    <submittedName>
        <fullName evidence="2">Uncharacterized protein</fullName>
    </submittedName>
</protein>
<gene>
    <name evidence="2" type="ORF">EYF80_044830</name>
</gene>
<dbReference type="EMBL" id="SRLO01000874">
    <property type="protein sequence ID" value="TNN44976.1"/>
    <property type="molecule type" value="Genomic_DNA"/>
</dbReference>
<accession>A0A4Z2FUU4</accession>
<sequence>MLLRSESNLKPQTTLFELLHPHRKVAVLSAAERGYGGPRGSSGYWGFWGVLGGPLWILWILGVLGVLGVLGQEVAKHFKMTL</sequence>
<keyword evidence="1" id="KW-0812">Transmembrane</keyword>
<keyword evidence="1" id="KW-1133">Transmembrane helix</keyword>
<dbReference type="AlphaFoldDB" id="A0A4Z2FUU4"/>
<evidence type="ECO:0000313" key="2">
    <source>
        <dbReference type="EMBL" id="TNN44976.1"/>
    </source>
</evidence>
<feature type="transmembrane region" description="Helical" evidence="1">
    <location>
        <begin position="45"/>
        <end position="70"/>
    </location>
</feature>
<keyword evidence="3" id="KW-1185">Reference proteome</keyword>
<reference evidence="2 3" key="1">
    <citation type="submission" date="2019-03" db="EMBL/GenBank/DDBJ databases">
        <title>First draft genome of Liparis tanakae, snailfish: a comprehensive survey of snailfish specific genes.</title>
        <authorList>
            <person name="Kim W."/>
            <person name="Song I."/>
            <person name="Jeong J.-H."/>
            <person name="Kim D."/>
            <person name="Kim S."/>
            <person name="Ryu S."/>
            <person name="Song J.Y."/>
            <person name="Lee S.K."/>
        </authorList>
    </citation>
    <scope>NUCLEOTIDE SEQUENCE [LARGE SCALE GENOMIC DNA]</scope>
    <source>
        <tissue evidence="2">Muscle</tissue>
    </source>
</reference>
<comment type="caution">
    <text evidence="2">The sequence shown here is derived from an EMBL/GenBank/DDBJ whole genome shotgun (WGS) entry which is preliminary data.</text>
</comment>
<organism evidence="2 3">
    <name type="scientific">Liparis tanakae</name>
    <name type="common">Tanaka's snailfish</name>
    <dbReference type="NCBI Taxonomy" id="230148"/>
    <lineage>
        <taxon>Eukaryota</taxon>
        <taxon>Metazoa</taxon>
        <taxon>Chordata</taxon>
        <taxon>Craniata</taxon>
        <taxon>Vertebrata</taxon>
        <taxon>Euteleostomi</taxon>
        <taxon>Actinopterygii</taxon>
        <taxon>Neopterygii</taxon>
        <taxon>Teleostei</taxon>
        <taxon>Neoteleostei</taxon>
        <taxon>Acanthomorphata</taxon>
        <taxon>Eupercaria</taxon>
        <taxon>Perciformes</taxon>
        <taxon>Cottioidei</taxon>
        <taxon>Cottales</taxon>
        <taxon>Liparidae</taxon>
        <taxon>Liparis</taxon>
    </lineage>
</organism>
<dbReference type="Proteomes" id="UP000314294">
    <property type="component" value="Unassembled WGS sequence"/>
</dbReference>
<evidence type="ECO:0000313" key="3">
    <source>
        <dbReference type="Proteomes" id="UP000314294"/>
    </source>
</evidence>
<name>A0A4Z2FUU4_9TELE</name>
<evidence type="ECO:0000256" key="1">
    <source>
        <dbReference type="SAM" id="Phobius"/>
    </source>
</evidence>